<dbReference type="Gene3D" id="1.20.58.390">
    <property type="entry name" value="Neurotransmitter-gated ion-channel transmembrane domain"/>
    <property type="match status" value="2"/>
</dbReference>
<feature type="transmembrane region" description="Helical" evidence="14">
    <location>
        <begin position="241"/>
        <end position="263"/>
    </location>
</feature>
<organism evidence="18 19">
    <name type="scientific">Porites evermanni</name>
    <dbReference type="NCBI Taxonomy" id="104178"/>
    <lineage>
        <taxon>Eukaryota</taxon>
        <taxon>Metazoa</taxon>
        <taxon>Cnidaria</taxon>
        <taxon>Anthozoa</taxon>
        <taxon>Hexacorallia</taxon>
        <taxon>Scleractinia</taxon>
        <taxon>Fungiina</taxon>
        <taxon>Poritidae</taxon>
        <taxon>Porites</taxon>
    </lineage>
</organism>
<keyword evidence="10" id="KW-0325">Glycoprotein</keyword>
<dbReference type="InterPro" id="IPR018000">
    <property type="entry name" value="Neurotransmitter_ion_chnl_CS"/>
</dbReference>
<keyword evidence="4 14" id="KW-1133">Transmembrane helix</keyword>
<keyword evidence="6 14" id="KW-0406">Ion transport</keyword>
<evidence type="ECO:0000313" key="18">
    <source>
        <dbReference type="EMBL" id="CAH3013906.1"/>
    </source>
</evidence>
<comment type="subcellular location">
    <subcellularLocation>
        <location evidence="13">Synaptic cell membrane</location>
        <topology evidence="13">Multi-pass membrane protein</topology>
    </subcellularLocation>
</comment>
<name>A0ABN8LDE2_9CNID</name>
<evidence type="ECO:0000259" key="16">
    <source>
        <dbReference type="Pfam" id="PF02931"/>
    </source>
</evidence>
<feature type="domain" description="Neurotransmitter-gated ion-channel ligand-binding" evidence="16">
    <location>
        <begin position="34"/>
        <end position="240"/>
    </location>
</feature>
<dbReference type="Pfam" id="PF02931">
    <property type="entry name" value="Neur_chan_LBD"/>
    <property type="match status" value="1"/>
</dbReference>
<dbReference type="PRINTS" id="PR00254">
    <property type="entry name" value="NICOTINICR"/>
</dbReference>
<dbReference type="CDD" id="cd18997">
    <property type="entry name" value="LGIC_ECD_nAChR"/>
    <property type="match status" value="1"/>
</dbReference>
<dbReference type="SUPFAM" id="SSF63712">
    <property type="entry name" value="Nicotinic receptor ligand binding domain-like"/>
    <property type="match status" value="1"/>
</dbReference>
<evidence type="ECO:0000256" key="3">
    <source>
        <dbReference type="ARBA" id="ARBA00022692"/>
    </source>
</evidence>
<keyword evidence="2" id="KW-1003">Cell membrane</keyword>
<evidence type="ECO:0000256" key="7">
    <source>
        <dbReference type="ARBA" id="ARBA00023136"/>
    </source>
</evidence>
<dbReference type="InterPro" id="IPR038050">
    <property type="entry name" value="Neuro_actylchol_rec"/>
</dbReference>
<evidence type="ECO:0000256" key="5">
    <source>
        <dbReference type="ARBA" id="ARBA00023018"/>
    </source>
</evidence>
<feature type="region of interest" description="Disordered" evidence="15">
    <location>
        <begin position="374"/>
        <end position="394"/>
    </location>
</feature>
<keyword evidence="8" id="KW-1015">Disulfide bond</keyword>
<keyword evidence="1 14" id="KW-0813">Transport</keyword>
<evidence type="ECO:0000259" key="17">
    <source>
        <dbReference type="Pfam" id="PF02932"/>
    </source>
</evidence>
<evidence type="ECO:0000256" key="9">
    <source>
        <dbReference type="ARBA" id="ARBA00023170"/>
    </source>
</evidence>
<dbReference type="PROSITE" id="PS00236">
    <property type="entry name" value="NEUROTR_ION_CHANNEL"/>
    <property type="match status" value="1"/>
</dbReference>
<evidence type="ECO:0000256" key="8">
    <source>
        <dbReference type="ARBA" id="ARBA00023157"/>
    </source>
</evidence>
<evidence type="ECO:0000256" key="12">
    <source>
        <dbReference type="ARBA" id="ARBA00023303"/>
    </source>
</evidence>
<dbReference type="InterPro" id="IPR036734">
    <property type="entry name" value="Neur_chan_lig-bd_sf"/>
</dbReference>
<evidence type="ECO:0000256" key="2">
    <source>
        <dbReference type="ARBA" id="ARBA00022475"/>
    </source>
</evidence>
<evidence type="ECO:0000256" key="14">
    <source>
        <dbReference type="RuleBase" id="RU000687"/>
    </source>
</evidence>
<evidence type="ECO:0000256" key="13">
    <source>
        <dbReference type="ARBA" id="ARBA00034099"/>
    </source>
</evidence>
<feature type="transmembrane region" description="Helical" evidence="14">
    <location>
        <begin position="275"/>
        <end position="294"/>
    </location>
</feature>
<sequence length="447" mass="51046">MQTAAKRFFISIFATSFIMKGPLAADVTHKSAHNLLKELFDPKRYNNRVRPVTNSRDAVTVTFGLVVKEIEDLDDKNQLLITRAEIREYWLDPLLEWNPSEYGGVKRISVDPRKIWLPDIVLYNNAGEGFGSGITRTKAVITHRGQVTLNVPTIIQSSCKLRVDNYPFDQQNCELKFGSWTYDSKGISLFLENSSADLTEYSESVEWELLGVPGEFHSKKYNCCQNPYHDVTYSVRIKRRALYYAMYLIIPCALISVLTLLVFLLPPDCNERMTVGMAILVGLSFFFLLVAEYMPETSEAVPLIGMYYTVTMIQVSCAFFMTCWVLRFHHQNPTEGEVPEWAKKYLLGYGARLFCFKFGTSSDVNETTVQNGKVKNDLPSEENTNGSKSDKKTSNRILGDNIRHQMTLEKRQEEWRKAALVLNHICIWVFLIAVVVSFLAIFLQAPL</sequence>
<dbReference type="Gene3D" id="2.70.170.10">
    <property type="entry name" value="Neurotransmitter-gated ion-channel ligand-binding domain"/>
    <property type="match status" value="1"/>
</dbReference>
<dbReference type="InterPro" id="IPR006201">
    <property type="entry name" value="Neur_channel"/>
</dbReference>
<dbReference type="InterPro" id="IPR036719">
    <property type="entry name" value="Neuro-gated_channel_TM_sf"/>
</dbReference>
<feature type="chain" id="PRO_5044968227" evidence="14">
    <location>
        <begin position="25"/>
        <end position="447"/>
    </location>
</feature>
<keyword evidence="11" id="KW-1071">Ligand-gated ion channel</keyword>
<evidence type="ECO:0000256" key="1">
    <source>
        <dbReference type="ARBA" id="ARBA00022448"/>
    </source>
</evidence>
<keyword evidence="19" id="KW-1185">Reference proteome</keyword>
<keyword evidence="5" id="KW-0770">Synapse</keyword>
<keyword evidence="9" id="KW-0675">Receptor</keyword>
<dbReference type="CDD" id="cd19051">
    <property type="entry name" value="LGIC_TM_cation"/>
    <property type="match status" value="1"/>
</dbReference>
<dbReference type="Pfam" id="PF02932">
    <property type="entry name" value="Neur_chan_memb"/>
    <property type="match status" value="1"/>
</dbReference>
<keyword evidence="14" id="KW-0732">Signal</keyword>
<evidence type="ECO:0000256" key="10">
    <source>
        <dbReference type="ARBA" id="ARBA00023180"/>
    </source>
</evidence>
<accession>A0ABN8LDE2</accession>
<evidence type="ECO:0000256" key="6">
    <source>
        <dbReference type="ARBA" id="ARBA00023065"/>
    </source>
</evidence>
<feature type="transmembrane region" description="Helical" evidence="14">
    <location>
        <begin position="306"/>
        <end position="326"/>
    </location>
</feature>
<evidence type="ECO:0000313" key="19">
    <source>
        <dbReference type="Proteomes" id="UP001159427"/>
    </source>
</evidence>
<evidence type="ECO:0000256" key="4">
    <source>
        <dbReference type="ARBA" id="ARBA00022989"/>
    </source>
</evidence>
<dbReference type="PRINTS" id="PR00252">
    <property type="entry name" value="NRIONCHANNEL"/>
</dbReference>
<dbReference type="Proteomes" id="UP001159427">
    <property type="component" value="Unassembled WGS sequence"/>
</dbReference>
<dbReference type="InterPro" id="IPR006202">
    <property type="entry name" value="Neur_chan_lig-bd"/>
</dbReference>
<reference evidence="18 19" key="1">
    <citation type="submission" date="2022-05" db="EMBL/GenBank/DDBJ databases">
        <authorList>
            <consortium name="Genoscope - CEA"/>
            <person name="William W."/>
        </authorList>
    </citation>
    <scope>NUCLEOTIDE SEQUENCE [LARGE SCALE GENOMIC DNA]</scope>
</reference>
<keyword evidence="12 14" id="KW-0407">Ion channel</keyword>
<dbReference type="PANTHER" id="PTHR18945">
    <property type="entry name" value="NEUROTRANSMITTER GATED ION CHANNEL"/>
    <property type="match status" value="1"/>
</dbReference>
<dbReference type="InterPro" id="IPR006029">
    <property type="entry name" value="Neurotrans-gated_channel_TM"/>
</dbReference>
<proteinExistence type="inferred from homology"/>
<evidence type="ECO:0000256" key="11">
    <source>
        <dbReference type="ARBA" id="ARBA00023286"/>
    </source>
</evidence>
<evidence type="ECO:0000256" key="15">
    <source>
        <dbReference type="SAM" id="MobiDB-lite"/>
    </source>
</evidence>
<comment type="similarity">
    <text evidence="14">Belongs to the ligand-gated ion channel (TC 1.A.9) family.</text>
</comment>
<dbReference type="SUPFAM" id="SSF90112">
    <property type="entry name" value="Neurotransmitter-gated ion-channel transmembrane pore"/>
    <property type="match status" value="1"/>
</dbReference>
<feature type="signal peptide" evidence="14">
    <location>
        <begin position="1"/>
        <end position="24"/>
    </location>
</feature>
<keyword evidence="7 14" id="KW-0472">Membrane</keyword>
<gene>
    <name evidence="18" type="ORF">PEVE_00028735</name>
</gene>
<feature type="domain" description="Neurotransmitter-gated ion-channel transmembrane" evidence="17">
    <location>
        <begin position="248"/>
        <end position="382"/>
    </location>
</feature>
<feature type="transmembrane region" description="Helical" evidence="14">
    <location>
        <begin position="420"/>
        <end position="443"/>
    </location>
</feature>
<comment type="caution">
    <text evidence="18">The sequence shown here is derived from an EMBL/GenBank/DDBJ whole genome shotgun (WGS) entry which is preliminary data.</text>
</comment>
<dbReference type="EMBL" id="CALNXI010000004">
    <property type="protein sequence ID" value="CAH3013906.1"/>
    <property type="molecule type" value="Genomic_DNA"/>
</dbReference>
<protein>
    <submittedName>
        <fullName evidence="18">Uncharacterized protein</fullName>
    </submittedName>
</protein>
<dbReference type="NCBIfam" id="TIGR00860">
    <property type="entry name" value="LIC"/>
    <property type="match status" value="1"/>
</dbReference>
<dbReference type="InterPro" id="IPR002394">
    <property type="entry name" value="Nicotinic_acetylcholine_rcpt"/>
</dbReference>
<keyword evidence="3 14" id="KW-0812">Transmembrane</keyword>